<evidence type="ECO:0000313" key="2">
    <source>
        <dbReference type="EMBL" id="URA09831.1"/>
    </source>
</evidence>
<keyword evidence="1" id="KW-1133">Transmembrane helix</keyword>
<proteinExistence type="predicted"/>
<feature type="transmembrane region" description="Helical" evidence="1">
    <location>
        <begin position="124"/>
        <end position="142"/>
    </location>
</feature>
<accession>A0AAX3BC09</accession>
<evidence type="ECO:0000313" key="3">
    <source>
        <dbReference type="Proteomes" id="UP001056539"/>
    </source>
</evidence>
<reference evidence="2" key="2">
    <citation type="submission" date="2022-06" db="EMBL/GenBank/DDBJ databases">
        <title>Thermospira aquatica gen. nov., sp. nov.</title>
        <authorList>
            <person name="Ben Ali Gam Z."/>
            <person name="Labat M."/>
        </authorList>
    </citation>
    <scope>NUCLEOTIDE SEQUENCE</scope>
    <source>
        <strain evidence="2">F1F22</strain>
    </source>
</reference>
<reference evidence="2" key="1">
    <citation type="submission" date="2021-04" db="EMBL/GenBank/DDBJ databases">
        <authorList>
            <person name="Postec A."/>
        </authorList>
    </citation>
    <scope>NUCLEOTIDE SEQUENCE</scope>
    <source>
        <strain evidence="2">F1F22</strain>
    </source>
</reference>
<name>A0AAX3BC09_9SPIR</name>
<dbReference type="AlphaFoldDB" id="A0AAX3BC09"/>
<dbReference type="Proteomes" id="UP001056539">
    <property type="component" value="Chromosome"/>
</dbReference>
<keyword evidence="1" id="KW-0472">Membrane</keyword>
<sequence length="144" mass="15932">MRVLFELLHNKVLLPALCAQLSSQLFKIIRTWIKAKEIRLDHIAQYGDFPSAHTAFIVSGTLMAGLVEGWQSAVFALGVIFSSIVISDALVQRKALEKTQEAVESLAGKKIFNPPFRGHTGKEILAGAVIGIIWVVFFSIIWQV</sequence>
<keyword evidence="3" id="KW-1185">Reference proteome</keyword>
<dbReference type="Pfam" id="PF02681">
    <property type="entry name" value="DUF212"/>
    <property type="match status" value="1"/>
</dbReference>
<keyword evidence="1" id="KW-0812">Transmembrane</keyword>
<dbReference type="PANTHER" id="PTHR31446:SF29">
    <property type="entry name" value="ACID PHOSPHATASE_VANADIUM-DEPENDENT HALOPEROXIDASE-RELATED PROTEIN"/>
    <property type="match status" value="1"/>
</dbReference>
<dbReference type="RefSeq" id="WP_271434965.1">
    <property type="nucleotide sequence ID" value="NZ_CP073355.1"/>
</dbReference>
<organism evidence="2 3">
    <name type="scientific">Thermospira aquatica</name>
    <dbReference type="NCBI Taxonomy" id="2828656"/>
    <lineage>
        <taxon>Bacteria</taxon>
        <taxon>Pseudomonadati</taxon>
        <taxon>Spirochaetota</taxon>
        <taxon>Spirochaetia</taxon>
        <taxon>Brevinematales</taxon>
        <taxon>Thermospiraceae</taxon>
        <taxon>Thermospira</taxon>
    </lineage>
</organism>
<dbReference type="EMBL" id="CP073355">
    <property type="protein sequence ID" value="URA09831.1"/>
    <property type="molecule type" value="Genomic_DNA"/>
</dbReference>
<dbReference type="PANTHER" id="PTHR31446">
    <property type="entry name" value="ACID PHOSPHATASE/VANADIUM-DEPENDENT HALOPEROXIDASE-RELATED PROTEIN"/>
    <property type="match status" value="1"/>
</dbReference>
<dbReference type="InterPro" id="IPR003832">
    <property type="entry name" value="DUF212"/>
</dbReference>
<protein>
    <submittedName>
        <fullName evidence="2">Divergent PAP2 family protein</fullName>
    </submittedName>
</protein>
<dbReference type="KEGG" id="taqu:KDW03_10155"/>
<feature type="transmembrane region" description="Helical" evidence="1">
    <location>
        <begin position="73"/>
        <end position="91"/>
    </location>
</feature>
<gene>
    <name evidence="2" type="ORF">KDW03_10155</name>
</gene>
<evidence type="ECO:0000256" key="1">
    <source>
        <dbReference type="SAM" id="Phobius"/>
    </source>
</evidence>